<keyword evidence="4" id="KW-1185">Reference proteome</keyword>
<sequence length="526" mass="59000">MKKSKSSARSVSRRSVLVGGTAAAGLLAVKSFPAPAIAQLNRPLFTHGIQSGDISADGGVIWARADRPSRLMVEVSTTESFKNGHLLRGPAALEDSDFTAKMTLKDLPAGQDVFYRAQWQDLDNVNSSSEPMTGRLRTSPAAKRDISFVWSGDTAGQGWGINEDWGGMRGYKTMQDNNPDFFIHSGDTIYADNPIEAQKELPDGTLWKNLVTEEKSKVAETLNEFRGNYKYNLLDENVRNFNAQVPMLAQWDDHEVVNNWYPGEMLISDDRYKVKSASLLFARGAQAFHEYMPLRSNPYEPERVYRKISYGPSLDIFFLDLRSYRGPNGANNQPEPSAETAFLGAQQLRWLKREMLASNATWKVIASDMPLGLIVYDNWREKNTFENGANGDGPVLGREHDIAELLRFIKNARIDNTVWLTADVHYTAAHYYDPNKAQFQDFMPFWEFVSGPIHAGSFGPGEMDNTFGPEVIFTKNPGGKPNLPPSEKLQFFGRVDINGESEEMTVTLKDIDDQDLYSVVLQPRRA</sequence>
<accession>A0A545SXQ2</accession>
<name>A0A545SXQ2_9PROT</name>
<evidence type="ECO:0000313" key="4">
    <source>
        <dbReference type="Proteomes" id="UP000315252"/>
    </source>
</evidence>
<evidence type="ECO:0000259" key="2">
    <source>
        <dbReference type="Pfam" id="PF16655"/>
    </source>
</evidence>
<organism evidence="3 4">
    <name type="scientific">Denitrobaculum tricleocarpae</name>
    <dbReference type="NCBI Taxonomy" id="2591009"/>
    <lineage>
        <taxon>Bacteria</taxon>
        <taxon>Pseudomonadati</taxon>
        <taxon>Pseudomonadota</taxon>
        <taxon>Alphaproteobacteria</taxon>
        <taxon>Rhodospirillales</taxon>
        <taxon>Rhodospirillaceae</taxon>
        <taxon>Denitrobaculum</taxon>
    </lineage>
</organism>
<proteinExistence type="predicted"/>
<evidence type="ECO:0000313" key="3">
    <source>
        <dbReference type="EMBL" id="TQV69748.1"/>
    </source>
</evidence>
<dbReference type="RefSeq" id="WP_142899939.1">
    <property type="nucleotide sequence ID" value="NZ_ML660072.1"/>
</dbReference>
<dbReference type="PROSITE" id="PS51318">
    <property type="entry name" value="TAT"/>
    <property type="match status" value="1"/>
</dbReference>
<dbReference type="InterPro" id="IPR038607">
    <property type="entry name" value="PhoD-like_sf"/>
</dbReference>
<protein>
    <submittedName>
        <fullName evidence="3">Alkaline phosphatase</fullName>
    </submittedName>
</protein>
<feature type="domain" description="PhoD-like phosphatase metallophosphatase" evidence="1">
    <location>
        <begin position="150"/>
        <end position="507"/>
    </location>
</feature>
<dbReference type="SUPFAM" id="SSF56300">
    <property type="entry name" value="Metallo-dependent phosphatases"/>
    <property type="match status" value="1"/>
</dbReference>
<dbReference type="OrthoDB" id="327733at2"/>
<dbReference type="Gene3D" id="3.60.21.70">
    <property type="entry name" value="PhoD-like phosphatase"/>
    <property type="match status" value="1"/>
</dbReference>
<dbReference type="Pfam" id="PF09423">
    <property type="entry name" value="PhoD"/>
    <property type="match status" value="1"/>
</dbReference>
<dbReference type="InterPro" id="IPR018946">
    <property type="entry name" value="PhoD-like_MPP"/>
</dbReference>
<dbReference type="PANTHER" id="PTHR43606">
    <property type="entry name" value="PHOSPHATASE, PUTATIVE (AFU_ORTHOLOGUE AFUA_6G08710)-RELATED"/>
    <property type="match status" value="1"/>
</dbReference>
<comment type="caution">
    <text evidence="3">The sequence shown here is derived from an EMBL/GenBank/DDBJ whole genome shotgun (WGS) entry which is preliminary data.</text>
</comment>
<dbReference type="EMBL" id="VHSH01000021">
    <property type="protein sequence ID" value="TQV69748.1"/>
    <property type="molecule type" value="Genomic_DNA"/>
</dbReference>
<dbReference type="InterPro" id="IPR029052">
    <property type="entry name" value="Metallo-depent_PP-like"/>
</dbReference>
<dbReference type="InterPro" id="IPR032093">
    <property type="entry name" value="PhoD_N"/>
</dbReference>
<gene>
    <name evidence="3" type="ORF">FKG95_28850</name>
</gene>
<dbReference type="InterPro" id="IPR052900">
    <property type="entry name" value="Phospholipid_Metab_Enz"/>
</dbReference>
<dbReference type="PANTHER" id="PTHR43606:SF1">
    <property type="entry name" value="PHOD-LIKE PHOSPHATASE METALLOPHOSPHATASE DOMAIN-CONTAINING PROTEIN"/>
    <property type="match status" value="1"/>
</dbReference>
<feature type="domain" description="Phospholipase D N-terminal" evidence="2">
    <location>
        <begin position="47"/>
        <end position="138"/>
    </location>
</feature>
<dbReference type="InterPro" id="IPR006311">
    <property type="entry name" value="TAT_signal"/>
</dbReference>
<dbReference type="Gene3D" id="2.60.40.380">
    <property type="entry name" value="Purple acid phosphatase-like, N-terminal"/>
    <property type="match status" value="1"/>
</dbReference>
<evidence type="ECO:0000259" key="1">
    <source>
        <dbReference type="Pfam" id="PF09423"/>
    </source>
</evidence>
<dbReference type="AlphaFoldDB" id="A0A545SXQ2"/>
<reference evidence="3 4" key="1">
    <citation type="submission" date="2019-06" db="EMBL/GenBank/DDBJ databases">
        <title>Whole genome sequence for Rhodospirillaceae sp. R148.</title>
        <authorList>
            <person name="Wang G."/>
        </authorList>
    </citation>
    <scope>NUCLEOTIDE SEQUENCE [LARGE SCALE GENOMIC DNA]</scope>
    <source>
        <strain evidence="3 4">R148</strain>
    </source>
</reference>
<dbReference type="Pfam" id="PF16655">
    <property type="entry name" value="PhoD_N"/>
    <property type="match status" value="1"/>
</dbReference>
<dbReference type="Proteomes" id="UP000315252">
    <property type="component" value="Unassembled WGS sequence"/>
</dbReference>
<dbReference type="CDD" id="cd07389">
    <property type="entry name" value="MPP_PhoD"/>
    <property type="match status" value="1"/>
</dbReference>